<dbReference type="AlphaFoldDB" id="A0A370DAH7"/>
<evidence type="ECO:0000313" key="2">
    <source>
        <dbReference type="Proteomes" id="UP000254266"/>
    </source>
</evidence>
<protein>
    <recommendedName>
        <fullName evidence="3">DUF3530 domain-containing protein</fullName>
    </recommendedName>
</protein>
<dbReference type="Pfam" id="PF12048">
    <property type="entry name" value="DUF3530"/>
    <property type="match status" value="2"/>
</dbReference>
<accession>A0A370DAH7</accession>
<dbReference type="Gene3D" id="3.40.50.1820">
    <property type="entry name" value="alpha/beta hydrolase"/>
    <property type="match status" value="1"/>
</dbReference>
<dbReference type="EMBL" id="QFXC01000013">
    <property type="protein sequence ID" value="RDH81297.1"/>
    <property type="molecule type" value="Genomic_DNA"/>
</dbReference>
<dbReference type="Proteomes" id="UP000254266">
    <property type="component" value="Unassembled WGS sequence"/>
</dbReference>
<name>A0A370DAH7_9GAMM</name>
<dbReference type="InterPro" id="IPR029058">
    <property type="entry name" value="AB_hydrolase_fold"/>
</dbReference>
<proteinExistence type="predicted"/>
<dbReference type="SUPFAM" id="SSF53474">
    <property type="entry name" value="alpha/beta-Hydrolases"/>
    <property type="match status" value="1"/>
</dbReference>
<evidence type="ECO:0008006" key="3">
    <source>
        <dbReference type="Google" id="ProtNLM"/>
    </source>
</evidence>
<reference evidence="1 2" key="1">
    <citation type="journal article" date="2018" name="ISME J.">
        <title>Endosymbiont genomes yield clues of tubeworm success.</title>
        <authorList>
            <person name="Li Y."/>
            <person name="Liles M.R."/>
            <person name="Halanych K.M."/>
        </authorList>
    </citation>
    <scope>NUCLEOTIDE SEQUENCE [LARGE SCALE GENOMIC DNA]</scope>
    <source>
        <strain evidence="1">A1464</strain>
    </source>
</reference>
<keyword evidence="2" id="KW-1185">Reference proteome</keyword>
<evidence type="ECO:0000313" key="1">
    <source>
        <dbReference type="EMBL" id="RDH81297.1"/>
    </source>
</evidence>
<sequence length="282" mass="32053">MSINTNRVKTQQNNTLLSNIKHMFNRLIIFISITLLISAPFNQSNASDLAKEKRMMEQVADYVMDGEVTLLKDGSHDFLSIYMESDEQPAKGAIIILHGRGYHPNWPELVYPLRTGLPEHGWNTLSIQMPVLSNDSTFYDYMKILPESHPRIRAAVDFLKQENNKNIIILSHSCGVHMGFDWLHKNPKAGITAFIGVGMGSTDYGQPMLKPFPLEDIKIPVLDIRGENDYPAVKRNAPRRLERIKQAGNPKSQQRIVPKSDHYFTNRGDALLEEVADWLNSL</sequence>
<dbReference type="InterPro" id="IPR022529">
    <property type="entry name" value="DUF3530"/>
</dbReference>
<gene>
    <name evidence="1" type="ORF">DIZ80_14430</name>
</gene>
<organism evidence="1 2">
    <name type="scientific">endosymbiont of Galathealinum brachiosum</name>
    <dbReference type="NCBI Taxonomy" id="2200906"/>
    <lineage>
        <taxon>Bacteria</taxon>
        <taxon>Pseudomonadati</taxon>
        <taxon>Pseudomonadota</taxon>
        <taxon>Gammaproteobacteria</taxon>
        <taxon>sulfur-oxidizing symbionts</taxon>
    </lineage>
</organism>
<comment type="caution">
    <text evidence="1">The sequence shown here is derived from an EMBL/GenBank/DDBJ whole genome shotgun (WGS) entry which is preliminary data.</text>
</comment>